<protein>
    <submittedName>
        <fullName evidence="1">DUF6214 family protein</fullName>
    </submittedName>
</protein>
<reference evidence="1" key="1">
    <citation type="submission" date="2024-03" db="EMBL/GenBank/DDBJ databases">
        <title>Novel Streptomyces species of biotechnological and ecological value are a feature of Machair soil.</title>
        <authorList>
            <person name="Prole J.R."/>
            <person name="Goodfellow M."/>
            <person name="Allenby N."/>
            <person name="Ward A.C."/>
        </authorList>
    </citation>
    <scope>NUCLEOTIDE SEQUENCE</scope>
    <source>
        <strain evidence="1">MS2.AVA.5</strain>
    </source>
</reference>
<gene>
    <name evidence="1" type="ORF">WKI67_08915</name>
</gene>
<evidence type="ECO:0000313" key="1">
    <source>
        <dbReference type="EMBL" id="MEJ8633516.1"/>
    </source>
</evidence>
<evidence type="ECO:0000313" key="2">
    <source>
        <dbReference type="Proteomes" id="UP001377168"/>
    </source>
</evidence>
<dbReference type="EMBL" id="JBBKAJ010000022">
    <property type="protein sequence ID" value="MEJ8633516.1"/>
    <property type="molecule type" value="Genomic_DNA"/>
</dbReference>
<sequence>MESLPACELTQPWFNVRLTFADGARIDVLAVVDQGRIAIEDMRADPPLPLRTFTVLADRIEDPLEDACRTAAGQAPRAVTRPAAPDAADDMGGESAPPPSRRRARTALPRGAAGRRLAADVYRSAQRDGRDPVLAVMGATGRSRRKALRLIAGARDEGHLPPRHNRR</sequence>
<accession>A0ACC6PQB2</accession>
<dbReference type="Proteomes" id="UP001377168">
    <property type="component" value="Unassembled WGS sequence"/>
</dbReference>
<keyword evidence="2" id="KW-1185">Reference proteome</keyword>
<name>A0ACC6PQB2_9ACTN</name>
<proteinExistence type="predicted"/>
<comment type="caution">
    <text evidence="1">The sequence shown here is derived from an EMBL/GenBank/DDBJ whole genome shotgun (WGS) entry which is preliminary data.</text>
</comment>
<organism evidence="1 2">
    <name type="scientific">Streptomyces achmelvichensis</name>
    <dbReference type="NCBI Taxonomy" id="3134111"/>
    <lineage>
        <taxon>Bacteria</taxon>
        <taxon>Bacillati</taxon>
        <taxon>Actinomycetota</taxon>
        <taxon>Actinomycetes</taxon>
        <taxon>Kitasatosporales</taxon>
        <taxon>Streptomycetaceae</taxon>
        <taxon>Streptomyces</taxon>
    </lineage>
</organism>